<dbReference type="InterPro" id="IPR036390">
    <property type="entry name" value="WH_DNA-bd_sf"/>
</dbReference>
<gene>
    <name evidence="5" type="ORF">GCM10022202_06730</name>
</gene>
<evidence type="ECO:0000313" key="5">
    <source>
        <dbReference type="EMBL" id="GAA3649666.1"/>
    </source>
</evidence>
<dbReference type="Gene3D" id="1.10.10.10">
    <property type="entry name" value="Winged helix-like DNA-binding domain superfamily/Winged helix DNA-binding domain"/>
    <property type="match status" value="2"/>
</dbReference>
<organism evidence="5 6">
    <name type="scientific">Microbacterium marinilacus</name>
    <dbReference type="NCBI Taxonomy" id="415209"/>
    <lineage>
        <taxon>Bacteria</taxon>
        <taxon>Bacillati</taxon>
        <taxon>Actinomycetota</taxon>
        <taxon>Actinomycetes</taxon>
        <taxon>Micrococcales</taxon>
        <taxon>Microbacteriaceae</taxon>
        <taxon>Microbacterium</taxon>
    </lineage>
</organism>
<dbReference type="Pfam" id="PF01037">
    <property type="entry name" value="AsnC_trans_reg"/>
    <property type="match status" value="1"/>
</dbReference>
<comment type="caution">
    <text evidence="5">The sequence shown here is derived from an EMBL/GenBank/DDBJ whole genome shotgun (WGS) entry which is preliminary data.</text>
</comment>
<reference evidence="6" key="1">
    <citation type="journal article" date="2019" name="Int. J. Syst. Evol. Microbiol.">
        <title>The Global Catalogue of Microorganisms (GCM) 10K type strain sequencing project: providing services to taxonomists for standard genome sequencing and annotation.</title>
        <authorList>
            <consortium name="The Broad Institute Genomics Platform"/>
            <consortium name="The Broad Institute Genome Sequencing Center for Infectious Disease"/>
            <person name="Wu L."/>
            <person name="Ma J."/>
        </authorList>
    </citation>
    <scope>NUCLEOTIDE SEQUENCE [LARGE SCALE GENOMIC DNA]</scope>
    <source>
        <strain evidence="6">JCM 16546</strain>
    </source>
</reference>
<dbReference type="EMBL" id="BAAAYV010000004">
    <property type="protein sequence ID" value="GAA3649666.1"/>
    <property type="molecule type" value="Genomic_DNA"/>
</dbReference>
<dbReference type="PANTHER" id="PTHR30154:SF34">
    <property type="entry name" value="TRANSCRIPTIONAL REGULATOR AZLB"/>
    <property type="match status" value="1"/>
</dbReference>
<dbReference type="PRINTS" id="PR00033">
    <property type="entry name" value="HTHASNC"/>
</dbReference>
<evidence type="ECO:0000256" key="3">
    <source>
        <dbReference type="ARBA" id="ARBA00023163"/>
    </source>
</evidence>
<dbReference type="InterPro" id="IPR000485">
    <property type="entry name" value="AsnC-type_HTH_dom"/>
</dbReference>
<dbReference type="PANTHER" id="PTHR30154">
    <property type="entry name" value="LEUCINE-RESPONSIVE REGULATORY PROTEIN"/>
    <property type="match status" value="1"/>
</dbReference>
<dbReference type="Pfam" id="PF13404">
    <property type="entry name" value="HTH_AsnC-type"/>
    <property type="match status" value="2"/>
</dbReference>
<dbReference type="PROSITE" id="PS50956">
    <property type="entry name" value="HTH_ASNC_2"/>
    <property type="match status" value="2"/>
</dbReference>
<keyword evidence="3" id="KW-0804">Transcription</keyword>
<evidence type="ECO:0000256" key="1">
    <source>
        <dbReference type="ARBA" id="ARBA00023015"/>
    </source>
</evidence>
<sequence>MDDLDERIVHLLEADGRLSFAQLGAATHTARTTAAEHVRRLIAERRLEVRGAAHPAVLGLGAMAYLRLAVDGPAAPVADAVAAEDDATFVSLVTGDAPVVLELRARDDAAIASAVARIREVPGVRRADVTRYLTVVRDVLGPVGPFDGAVDARDRRIIAELEQDGRLPFAAIARRVGGSPTAVRHRVVRLLASRALRIGAVVRHRSATGTPALGIGIVLDGAGADVVARLQTHDSVIFAAESLGAFDVIVTVRAEGAARLLAVVEQLRGWSGVRTAEAWVHLDVKKETYARVTL</sequence>
<evidence type="ECO:0000256" key="2">
    <source>
        <dbReference type="ARBA" id="ARBA00023125"/>
    </source>
</evidence>
<protein>
    <submittedName>
        <fullName evidence="5">Lrp/AsnC family transcriptional regulator</fullName>
    </submittedName>
</protein>
<name>A0ABP7B6L2_9MICO</name>
<dbReference type="InterPro" id="IPR036388">
    <property type="entry name" value="WH-like_DNA-bd_sf"/>
</dbReference>
<keyword evidence="2" id="KW-0238">DNA-binding</keyword>
<dbReference type="SUPFAM" id="SSF54909">
    <property type="entry name" value="Dimeric alpha+beta barrel"/>
    <property type="match status" value="2"/>
</dbReference>
<dbReference type="Gene3D" id="3.30.70.920">
    <property type="match status" value="2"/>
</dbReference>
<keyword evidence="6" id="KW-1185">Reference proteome</keyword>
<accession>A0ABP7B6L2</accession>
<evidence type="ECO:0000313" key="6">
    <source>
        <dbReference type="Proteomes" id="UP001410795"/>
    </source>
</evidence>
<feature type="domain" description="HTH asnC-type" evidence="4">
    <location>
        <begin position="1"/>
        <end position="61"/>
    </location>
</feature>
<proteinExistence type="predicted"/>
<dbReference type="SMART" id="SM00344">
    <property type="entry name" value="HTH_ASNC"/>
    <property type="match status" value="2"/>
</dbReference>
<dbReference type="InterPro" id="IPR011008">
    <property type="entry name" value="Dimeric_a/b-barrel"/>
</dbReference>
<feature type="domain" description="HTH asnC-type" evidence="4">
    <location>
        <begin position="150"/>
        <end position="211"/>
    </location>
</feature>
<dbReference type="InterPro" id="IPR019887">
    <property type="entry name" value="Tscrpt_reg_AsnC/Lrp_C"/>
</dbReference>
<dbReference type="SUPFAM" id="SSF46785">
    <property type="entry name" value="Winged helix' DNA-binding domain"/>
    <property type="match status" value="1"/>
</dbReference>
<dbReference type="RefSeq" id="WP_221859923.1">
    <property type="nucleotide sequence ID" value="NZ_BAAAYV010000004.1"/>
</dbReference>
<dbReference type="InterPro" id="IPR019888">
    <property type="entry name" value="Tscrpt_reg_AsnC-like"/>
</dbReference>
<dbReference type="Proteomes" id="UP001410795">
    <property type="component" value="Unassembled WGS sequence"/>
</dbReference>
<evidence type="ECO:0000259" key="4">
    <source>
        <dbReference type="PROSITE" id="PS50956"/>
    </source>
</evidence>
<keyword evidence="1" id="KW-0805">Transcription regulation</keyword>